<dbReference type="InterPro" id="IPR036388">
    <property type="entry name" value="WH-like_DNA-bd_sf"/>
</dbReference>
<feature type="DNA-binding region" description="OmpR/PhoB-type" evidence="5">
    <location>
        <begin position="1"/>
        <end position="96"/>
    </location>
</feature>
<dbReference type="Pfam" id="PF00486">
    <property type="entry name" value="Trans_reg_C"/>
    <property type="match status" value="1"/>
</dbReference>
<keyword evidence="8" id="KW-1185">Reference proteome</keyword>
<dbReference type="InterPro" id="IPR005158">
    <property type="entry name" value="BTAD"/>
</dbReference>
<dbReference type="SUPFAM" id="SSF52540">
    <property type="entry name" value="P-loop containing nucleoside triphosphate hydrolases"/>
    <property type="match status" value="1"/>
</dbReference>
<evidence type="ECO:0000259" key="6">
    <source>
        <dbReference type="PROSITE" id="PS51755"/>
    </source>
</evidence>
<evidence type="ECO:0000256" key="2">
    <source>
        <dbReference type="ARBA" id="ARBA00023015"/>
    </source>
</evidence>
<dbReference type="RefSeq" id="WP_377851619.1">
    <property type="nucleotide sequence ID" value="NZ_JBHLZU010000009.1"/>
</dbReference>
<feature type="domain" description="OmpR/PhoB-type" evidence="6">
    <location>
        <begin position="1"/>
        <end position="96"/>
    </location>
</feature>
<accession>A0ABV5ZU63</accession>
<dbReference type="InterPro" id="IPR051677">
    <property type="entry name" value="AfsR-DnrI-RedD_regulator"/>
</dbReference>
<dbReference type="Proteomes" id="UP001589693">
    <property type="component" value="Unassembled WGS sequence"/>
</dbReference>
<dbReference type="Gene3D" id="3.30.70.1230">
    <property type="entry name" value="Nucleotide cyclase"/>
    <property type="match status" value="1"/>
</dbReference>
<evidence type="ECO:0000313" key="7">
    <source>
        <dbReference type="EMBL" id="MFB9904421.1"/>
    </source>
</evidence>
<dbReference type="Pfam" id="PF03704">
    <property type="entry name" value="BTAD"/>
    <property type="match status" value="1"/>
</dbReference>
<dbReference type="Gene3D" id="1.25.40.10">
    <property type="entry name" value="Tetratricopeptide repeat domain"/>
    <property type="match status" value="1"/>
</dbReference>
<evidence type="ECO:0000313" key="8">
    <source>
        <dbReference type="Proteomes" id="UP001589693"/>
    </source>
</evidence>
<dbReference type="PANTHER" id="PTHR35807:SF1">
    <property type="entry name" value="TRANSCRIPTIONAL REGULATOR REDD"/>
    <property type="match status" value="1"/>
</dbReference>
<dbReference type="InterPro" id="IPR016032">
    <property type="entry name" value="Sig_transdc_resp-reg_C-effctor"/>
</dbReference>
<sequence length="940" mass="101658">MQFSVLGSLEVVDRGAVAPLKGTKQRAVLGYLLLHANEVVATSRLLKALWPDDVPSTARKMVQNAVSGLRTVLASNSDPSHSPMLLTHAPGYVLRVEPDRIDLSRFEALAQAGRVALTEGRSDQAAQALREALALWRGPVLADLVETGVHWPELTKLHDMRVSVMEDYFDVELARGRHPDVLGELEPLFEAEPHRERLCRQLMTALYRCGRHVDALQVYRRTRTALVDGLGLEPGRELQELERAILDHDAALQLPSNASVTPLLPPEPAVARQIAPPRVLVSCPTGEQIDRPTVVTLRQERPEPRSGLVVEPAAERKLVSVVAIAPRQPTGKDPEDVDQTFLDISVAVRAEVERAGGTVIGAVASVLLAVFGVPRAREDDAARAVRAALTIRDRLVGQDPTSPTGGELRIAIATGEVLAKFQPGESTPMVAGAVVDSCVLMTTVVRCGPVWVCDTTRQASAPLIVYSTTSEVPAVWKAEAVREKPVVGVGRHNSVPFLDRERDMDLLRATFGQVRRRQRPQLLTVLGEAGIGKTRLVSEFSDATDSAGGDARVITARVPHFGDDITSRTLTELARACVGIAHSDSATVAETKLTRLAHRLVGTGEAGERMVSGLLPLTGFPTRPWHLVDSEETFSALRRLLEELAADGPLATVIEDLHRADDELLEFVAGLSDGVGPVPLLVVATARPELLEQRQGWHGGARNVTTMTLDPLSDDAVGELLDSMLDAGGAHDGWSPQRRQALVARVGGNPLFAIEYARMIRVGRSRDDLLPPNQVRGVVAARLDTLSTAEKAVLQDAAVFGETVTATAVAAIGGYDDVESVAQCLEQLERRDVLRRVRNGGIGGEQAYVFCQVLVRETAYAQLPRVARAEKHRRAASWLDELAAAEHGDYGAELRELHHQHVTAALGKPLTPVTVPSIASPAITTVTEQFSGWDRIRIPS</sequence>
<dbReference type="SUPFAM" id="SSF46894">
    <property type="entry name" value="C-terminal effector domain of the bipartite response regulators"/>
    <property type="match status" value="1"/>
</dbReference>
<evidence type="ECO:0000256" key="4">
    <source>
        <dbReference type="ARBA" id="ARBA00023163"/>
    </source>
</evidence>
<dbReference type="EMBL" id="JBHLZU010000009">
    <property type="protein sequence ID" value="MFB9904421.1"/>
    <property type="molecule type" value="Genomic_DNA"/>
</dbReference>
<evidence type="ECO:0000256" key="3">
    <source>
        <dbReference type="ARBA" id="ARBA00023125"/>
    </source>
</evidence>
<dbReference type="SUPFAM" id="SSF48452">
    <property type="entry name" value="TPR-like"/>
    <property type="match status" value="1"/>
</dbReference>
<proteinExistence type="inferred from homology"/>
<dbReference type="Pfam" id="PF13191">
    <property type="entry name" value="AAA_16"/>
    <property type="match status" value="1"/>
</dbReference>
<dbReference type="PROSITE" id="PS51755">
    <property type="entry name" value="OMPR_PHOB"/>
    <property type="match status" value="1"/>
</dbReference>
<keyword evidence="2" id="KW-0805">Transcription regulation</keyword>
<keyword evidence="4" id="KW-0804">Transcription</keyword>
<dbReference type="CDD" id="cd15831">
    <property type="entry name" value="BTAD"/>
    <property type="match status" value="1"/>
</dbReference>
<evidence type="ECO:0000256" key="5">
    <source>
        <dbReference type="PROSITE-ProRule" id="PRU01091"/>
    </source>
</evidence>
<dbReference type="InterPro" id="IPR029787">
    <property type="entry name" value="Nucleotide_cyclase"/>
</dbReference>
<dbReference type="Gene3D" id="1.10.10.10">
    <property type="entry name" value="Winged helix-like DNA-binding domain superfamily/Winged helix DNA-binding domain"/>
    <property type="match status" value="1"/>
</dbReference>
<reference evidence="7 8" key="1">
    <citation type="submission" date="2024-09" db="EMBL/GenBank/DDBJ databases">
        <authorList>
            <person name="Sun Q."/>
            <person name="Mori K."/>
        </authorList>
    </citation>
    <scope>NUCLEOTIDE SEQUENCE [LARGE SCALE GENOMIC DNA]</scope>
    <source>
        <strain evidence="7 8">TBRC 7907</strain>
    </source>
</reference>
<dbReference type="SMART" id="SM00862">
    <property type="entry name" value="Trans_reg_C"/>
    <property type="match status" value="1"/>
</dbReference>
<dbReference type="SUPFAM" id="SSF55073">
    <property type="entry name" value="Nucleotide cyclase"/>
    <property type="match status" value="1"/>
</dbReference>
<evidence type="ECO:0000256" key="1">
    <source>
        <dbReference type="ARBA" id="ARBA00005820"/>
    </source>
</evidence>
<dbReference type="PANTHER" id="PTHR35807">
    <property type="entry name" value="TRANSCRIPTIONAL REGULATOR REDD-RELATED"/>
    <property type="match status" value="1"/>
</dbReference>
<comment type="similarity">
    <text evidence="1">Belongs to the AfsR/DnrI/RedD regulatory family.</text>
</comment>
<dbReference type="InterPro" id="IPR041664">
    <property type="entry name" value="AAA_16"/>
</dbReference>
<keyword evidence="3 5" id="KW-0238">DNA-binding</keyword>
<protein>
    <submittedName>
        <fullName evidence="7">BTAD domain-containing putative transcriptional regulator</fullName>
    </submittedName>
</protein>
<dbReference type="InterPro" id="IPR001867">
    <property type="entry name" value="OmpR/PhoB-type_DNA-bd"/>
</dbReference>
<dbReference type="InterPro" id="IPR027417">
    <property type="entry name" value="P-loop_NTPase"/>
</dbReference>
<comment type="caution">
    <text evidence="7">The sequence shown here is derived from an EMBL/GenBank/DDBJ whole genome shotgun (WGS) entry which is preliminary data.</text>
</comment>
<dbReference type="InterPro" id="IPR011990">
    <property type="entry name" value="TPR-like_helical_dom_sf"/>
</dbReference>
<organism evidence="7 8">
    <name type="scientific">Allokutzneria oryzae</name>
    <dbReference type="NCBI Taxonomy" id="1378989"/>
    <lineage>
        <taxon>Bacteria</taxon>
        <taxon>Bacillati</taxon>
        <taxon>Actinomycetota</taxon>
        <taxon>Actinomycetes</taxon>
        <taxon>Pseudonocardiales</taxon>
        <taxon>Pseudonocardiaceae</taxon>
        <taxon>Allokutzneria</taxon>
    </lineage>
</organism>
<dbReference type="SMART" id="SM01043">
    <property type="entry name" value="BTAD"/>
    <property type="match status" value="1"/>
</dbReference>
<gene>
    <name evidence="7" type="ORF">ACFFQA_10800</name>
</gene>
<name>A0ABV5ZU63_9PSEU</name>